<reference evidence="3" key="1">
    <citation type="submission" date="2023-07" db="EMBL/GenBank/DDBJ databases">
        <title>30 novel species of actinomycetes from the DSMZ collection.</title>
        <authorList>
            <person name="Nouioui I."/>
        </authorList>
    </citation>
    <scope>NUCLEOTIDE SEQUENCE [LARGE SCALE GENOMIC DNA]</scope>
    <source>
        <strain evidence="3">DSM 45055</strain>
    </source>
</reference>
<accession>A0ABU2L126</accession>
<dbReference type="Proteomes" id="UP001183226">
    <property type="component" value="Unassembled WGS sequence"/>
</dbReference>
<comment type="caution">
    <text evidence="2">The sequence shown here is derived from an EMBL/GenBank/DDBJ whole genome shotgun (WGS) entry which is preliminary data.</text>
</comment>
<evidence type="ECO:0000256" key="1">
    <source>
        <dbReference type="SAM" id="MobiDB-lite"/>
    </source>
</evidence>
<feature type="compositionally biased region" description="Basic and acidic residues" evidence="1">
    <location>
        <begin position="67"/>
        <end position="95"/>
    </location>
</feature>
<protein>
    <submittedName>
        <fullName evidence="2">Antitoxin</fullName>
    </submittedName>
</protein>
<evidence type="ECO:0000313" key="3">
    <source>
        <dbReference type="Proteomes" id="UP001183226"/>
    </source>
</evidence>
<proteinExistence type="predicted"/>
<evidence type="ECO:0000313" key="2">
    <source>
        <dbReference type="EMBL" id="MDT0305202.1"/>
    </source>
</evidence>
<feature type="region of interest" description="Disordered" evidence="1">
    <location>
        <begin position="23"/>
        <end position="95"/>
    </location>
</feature>
<dbReference type="RefSeq" id="WP_311547731.1">
    <property type="nucleotide sequence ID" value="NZ_JAVREK010000039.1"/>
</dbReference>
<dbReference type="EMBL" id="JAVREK010000039">
    <property type="protein sequence ID" value="MDT0305202.1"/>
    <property type="molecule type" value="Genomic_DNA"/>
</dbReference>
<gene>
    <name evidence="2" type="ORF">RM446_24015</name>
</gene>
<organism evidence="2 3">
    <name type="scientific">Streptomonospora wellingtoniae</name>
    <dbReference type="NCBI Taxonomy" id="3075544"/>
    <lineage>
        <taxon>Bacteria</taxon>
        <taxon>Bacillati</taxon>
        <taxon>Actinomycetota</taxon>
        <taxon>Actinomycetes</taxon>
        <taxon>Streptosporangiales</taxon>
        <taxon>Nocardiopsidaceae</taxon>
        <taxon>Streptomonospora</taxon>
    </lineage>
</organism>
<keyword evidence="3" id="KW-1185">Reference proteome</keyword>
<sequence>MANLQSLLRQVLGFIRRNPSKANRHLRTVSETVKKRTGGRYDRHIDKATGAASKYLAKQSGRAGHGAPHDRDLRHRSEGSVPRYRPDGDDHGRRR</sequence>
<dbReference type="Pfam" id="PF14013">
    <property type="entry name" value="MT0933_antitox"/>
    <property type="match status" value="1"/>
</dbReference>
<name>A0ABU2L126_9ACTN</name>
<dbReference type="InterPro" id="IPR028037">
    <property type="entry name" value="Antitoxin_Rv0909/MT0933"/>
</dbReference>